<accession>A0AAN7SLZ5</accession>
<reference evidence="2 3" key="1">
    <citation type="journal article" date="2023" name="J. Hered.">
        <title>Chromosome-level genome of the wood stork (Mycteria americana) provides insight into avian chromosome evolution.</title>
        <authorList>
            <person name="Flamio R. Jr."/>
            <person name="Ramstad K.M."/>
        </authorList>
    </citation>
    <scope>NUCLEOTIDE SEQUENCE [LARGE SCALE GENOMIC DNA]</scope>
    <source>
        <strain evidence="2">JAX WOST 10</strain>
    </source>
</reference>
<gene>
    <name evidence="2" type="ORF">QYF61_023092</name>
</gene>
<feature type="region of interest" description="Disordered" evidence="1">
    <location>
        <begin position="123"/>
        <end position="142"/>
    </location>
</feature>
<evidence type="ECO:0000256" key="1">
    <source>
        <dbReference type="SAM" id="MobiDB-lite"/>
    </source>
</evidence>
<name>A0AAN7SLZ5_MYCAM</name>
<sequence>MGSSVQERYGESLTKAHKMFKGLEHLTYEERLRNFGLFSLEKRRLEGISSTCTNMGRESAKRMESGSFQSFPMTGLQVAQGGCGVSLFADVQETSRHSPGQLPLEPMPAGSKMDPLLAKAEPISNDTKVSEEGGGEGAPGTRAEIPAQLMMKATVRQAVPLQPMEVHSGADIHLQPVEDPMPEQVDAQRRL</sequence>
<dbReference type="AlphaFoldDB" id="A0AAN7SLZ5"/>
<proteinExistence type="predicted"/>
<organism evidence="2 3">
    <name type="scientific">Mycteria americana</name>
    <name type="common">Wood stork</name>
    <dbReference type="NCBI Taxonomy" id="33587"/>
    <lineage>
        <taxon>Eukaryota</taxon>
        <taxon>Metazoa</taxon>
        <taxon>Chordata</taxon>
        <taxon>Craniata</taxon>
        <taxon>Vertebrata</taxon>
        <taxon>Euteleostomi</taxon>
        <taxon>Archelosauria</taxon>
        <taxon>Archosauria</taxon>
        <taxon>Dinosauria</taxon>
        <taxon>Saurischia</taxon>
        <taxon>Theropoda</taxon>
        <taxon>Coelurosauria</taxon>
        <taxon>Aves</taxon>
        <taxon>Neognathae</taxon>
        <taxon>Neoaves</taxon>
        <taxon>Aequornithes</taxon>
        <taxon>Ciconiiformes</taxon>
        <taxon>Ciconiidae</taxon>
        <taxon>Mycteria</taxon>
    </lineage>
</organism>
<protein>
    <submittedName>
        <fullName evidence="2">Uncharacterized protein</fullName>
    </submittedName>
</protein>
<keyword evidence="3" id="KW-1185">Reference proteome</keyword>
<dbReference type="Proteomes" id="UP001333110">
    <property type="component" value="Unassembled WGS sequence"/>
</dbReference>
<evidence type="ECO:0000313" key="3">
    <source>
        <dbReference type="Proteomes" id="UP001333110"/>
    </source>
</evidence>
<comment type="caution">
    <text evidence="2">The sequence shown here is derived from an EMBL/GenBank/DDBJ whole genome shotgun (WGS) entry which is preliminary data.</text>
</comment>
<dbReference type="EMBL" id="JAUNZN010000001">
    <property type="protein sequence ID" value="KAK4832413.1"/>
    <property type="molecule type" value="Genomic_DNA"/>
</dbReference>
<evidence type="ECO:0000313" key="2">
    <source>
        <dbReference type="EMBL" id="KAK4832413.1"/>
    </source>
</evidence>